<dbReference type="GO" id="GO:0006357">
    <property type="term" value="P:regulation of transcription by RNA polymerase II"/>
    <property type="evidence" value="ECO:0007669"/>
    <property type="project" value="TreeGrafter"/>
</dbReference>
<organism evidence="2">
    <name type="scientific">Timema tahoe</name>
    <dbReference type="NCBI Taxonomy" id="61484"/>
    <lineage>
        <taxon>Eukaryota</taxon>
        <taxon>Metazoa</taxon>
        <taxon>Ecdysozoa</taxon>
        <taxon>Arthropoda</taxon>
        <taxon>Hexapoda</taxon>
        <taxon>Insecta</taxon>
        <taxon>Pterygota</taxon>
        <taxon>Neoptera</taxon>
        <taxon>Polyneoptera</taxon>
        <taxon>Phasmatodea</taxon>
        <taxon>Timematodea</taxon>
        <taxon>Timematoidea</taxon>
        <taxon>Timematidae</taxon>
        <taxon>Timema</taxon>
    </lineage>
</organism>
<dbReference type="PANTHER" id="PTHR12243">
    <property type="entry name" value="MADF DOMAIN TRANSCRIPTION FACTOR"/>
    <property type="match status" value="1"/>
</dbReference>
<gene>
    <name evidence="2" type="ORF">TTEB3V08_LOCUS10919</name>
</gene>
<evidence type="ECO:0000313" key="2">
    <source>
        <dbReference type="EMBL" id="CAD7463032.1"/>
    </source>
</evidence>
<reference evidence="2" key="1">
    <citation type="submission" date="2020-11" db="EMBL/GenBank/DDBJ databases">
        <authorList>
            <person name="Tran Van P."/>
        </authorList>
    </citation>
    <scope>NUCLEOTIDE SEQUENCE</scope>
</reference>
<dbReference type="PROSITE" id="PS51029">
    <property type="entry name" value="MADF"/>
    <property type="match status" value="1"/>
</dbReference>
<dbReference type="InterPro" id="IPR039353">
    <property type="entry name" value="TF_Adf1"/>
</dbReference>
<sequence>MSTLKSDESKERLINLVRDRRSLWNPLKRNYKDARVSERLWKEISMYIGEPPIVCAQTWKYLRDCYVAKKKPSGSAGVKSKNSSLMESMRFIEDKIKPRQTLSNVGLAVDCEISVLTMDNEQLSLQSDENAGTFDTSTQGSTHSNTDLLRAYPPCEKLGLPFLMDRWDSSQNDREKVATKRKPLSPNMEFQSKFLKELEKEPDTDMQWLFFRG</sequence>
<dbReference type="GO" id="GO:0005634">
    <property type="term" value="C:nucleus"/>
    <property type="evidence" value="ECO:0007669"/>
    <property type="project" value="TreeGrafter"/>
</dbReference>
<protein>
    <recommendedName>
        <fullName evidence="1">MADF domain-containing protein</fullName>
    </recommendedName>
</protein>
<name>A0A7R9P0C9_9NEOP</name>
<feature type="domain" description="MADF" evidence="1">
    <location>
        <begin position="12"/>
        <end position="97"/>
    </location>
</feature>
<dbReference type="PANTHER" id="PTHR12243:SF67">
    <property type="entry name" value="COREPRESSOR OF PANGOLIN, ISOFORM A-RELATED"/>
    <property type="match status" value="1"/>
</dbReference>
<accession>A0A7R9P0C9</accession>
<dbReference type="EMBL" id="OE007097">
    <property type="protein sequence ID" value="CAD7463032.1"/>
    <property type="molecule type" value="Genomic_DNA"/>
</dbReference>
<dbReference type="SMART" id="SM00595">
    <property type="entry name" value="MADF"/>
    <property type="match status" value="1"/>
</dbReference>
<proteinExistence type="predicted"/>
<dbReference type="Pfam" id="PF10545">
    <property type="entry name" value="MADF_DNA_bdg"/>
    <property type="match status" value="1"/>
</dbReference>
<evidence type="ECO:0000259" key="1">
    <source>
        <dbReference type="PROSITE" id="PS51029"/>
    </source>
</evidence>
<dbReference type="AlphaFoldDB" id="A0A7R9P0C9"/>
<dbReference type="GO" id="GO:0005667">
    <property type="term" value="C:transcription regulator complex"/>
    <property type="evidence" value="ECO:0007669"/>
    <property type="project" value="TreeGrafter"/>
</dbReference>
<dbReference type="InterPro" id="IPR006578">
    <property type="entry name" value="MADF-dom"/>
</dbReference>